<evidence type="ECO:0000313" key="2">
    <source>
        <dbReference type="Proteomes" id="UP000789901"/>
    </source>
</evidence>
<dbReference type="EMBL" id="CAJVQB010012906">
    <property type="protein sequence ID" value="CAG8758692.1"/>
    <property type="molecule type" value="Genomic_DNA"/>
</dbReference>
<accession>A0ABN7VCW3</accession>
<keyword evidence="2" id="KW-1185">Reference proteome</keyword>
<evidence type="ECO:0000313" key="1">
    <source>
        <dbReference type="EMBL" id="CAG8758692.1"/>
    </source>
</evidence>
<comment type="caution">
    <text evidence="1">The sequence shown here is derived from an EMBL/GenBank/DDBJ whole genome shotgun (WGS) entry which is preliminary data.</text>
</comment>
<name>A0ABN7VCW3_GIGMA</name>
<feature type="non-terminal residue" evidence="1">
    <location>
        <position position="43"/>
    </location>
</feature>
<reference evidence="1 2" key="1">
    <citation type="submission" date="2021-06" db="EMBL/GenBank/DDBJ databases">
        <authorList>
            <person name="Kallberg Y."/>
            <person name="Tangrot J."/>
            <person name="Rosling A."/>
        </authorList>
    </citation>
    <scope>NUCLEOTIDE SEQUENCE [LARGE SCALE GENOMIC DNA]</scope>
    <source>
        <strain evidence="1 2">120-4 pot B 10/14</strain>
    </source>
</reference>
<dbReference type="Proteomes" id="UP000789901">
    <property type="component" value="Unassembled WGS sequence"/>
</dbReference>
<protein>
    <submittedName>
        <fullName evidence="1">43664_t:CDS:1</fullName>
    </submittedName>
</protein>
<gene>
    <name evidence="1" type="ORF">GMARGA_LOCUS17219</name>
</gene>
<proteinExistence type="predicted"/>
<sequence length="43" mass="5029">MEQLQEFQLVLEVSVMLAGKGAEEGLVIVKEFKVNYLWNFIRE</sequence>
<organism evidence="1 2">
    <name type="scientific">Gigaspora margarita</name>
    <dbReference type="NCBI Taxonomy" id="4874"/>
    <lineage>
        <taxon>Eukaryota</taxon>
        <taxon>Fungi</taxon>
        <taxon>Fungi incertae sedis</taxon>
        <taxon>Mucoromycota</taxon>
        <taxon>Glomeromycotina</taxon>
        <taxon>Glomeromycetes</taxon>
        <taxon>Diversisporales</taxon>
        <taxon>Gigasporaceae</taxon>
        <taxon>Gigaspora</taxon>
    </lineage>
</organism>